<dbReference type="Gene3D" id="3.40.50.300">
    <property type="entry name" value="P-loop containing nucleotide triphosphate hydrolases"/>
    <property type="match status" value="1"/>
</dbReference>
<dbReference type="SUPFAM" id="SSF48366">
    <property type="entry name" value="Ras GEF"/>
    <property type="match status" value="1"/>
</dbReference>
<comment type="caution">
    <text evidence="6">The sequence shown here is derived from an EMBL/GenBank/DDBJ whole genome shotgun (WGS) entry which is preliminary data.</text>
</comment>
<dbReference type="PANTHER" id="PTHR23113">
    <property type="entry name" value="GUANINE NUCLEOTIDE EXCHANGE FACTOR"/>
    <property type="match status" value="1"/>
</dbReference>
<dbReference type="InterPro" id="IPR001895">
    <property type="entry name" value="RASGEF_cat_dom"/>
</dbReference>
<dbReference type="AlphaFoldDB" id="A0A436ZTG8"/>
<evidence type="ECO:0000259" key="5">
    <source>
        <dbReference type="PROSITE" id="PS50212"/>
    </source>
</evidence>
<evidence type="ECO:0000313" key="6">
    <source>
        <dbReference type="EMBL" id="RVD82247.1"/>
    </source>
</evidence>
<keyword evidence="1 2" id="KW-0344">Guanine-nucleotide releasing factor</keyword>
<dbReference type="InterPro" id="IPR008937">
    <property type="entry name" value="Ras-like_GEF"/>
</dbReference>
<name>A0A436ZTG8_ARTFL</name>
<feature type="compositionally biased region" description="Basic and acidic residues" evidence="3">
    <location>
        <begin position="563"/>
        <end position="572"/>
    </location>
</feature>
<evidence type="ECO:0000313" key="7">
    <source>
        <dbReference type="Proteomes" id="UP000283090"/>
    </source>
</evidence>
<dbReference type="InterPro" id="IPR027417">
    <property type="entry name" value="P-loop_NTPase"/>
</dbReference>
<dbReference type="Pfam" id="PF00071">
    <property type="entry name" value="Ras"/>
    <property type="match status" value="1"/>
</dbReference>
<dbReference type="SMART" id="SM00147">
    <property type="entry name" value="RasGEF"/>
    <property type="match status" value="1"/>
</dbReference>
<reference evidence="6 7" key="1">
    <citation type="submission" date="2019-01" db="EMBL/GenBank/DDBJ databases">
        <title>Intercellular communication is required for trap formation in the nematode-trapping fungus Duddingtonia flagrans.</title>
        <authorList>
            <person name="Youssar L."/>
            <person name="Wernet V."/>
            <person name="Hensel N."/>
            <person name="Hildebrandt H.-G."/>
            <person name="Fischer R."/>
        </authorList>
    </citation>
    <scope>NUCLEOTIDE SEQUENCE [LARGE SCALE GENOMIC DNA]</scope>
    <source>
        <strain evidence="6 7">CBS H-5679</strain>
    </source>
</reference>
<dbReference type="GO" id="GO:0003924">
    <property type="term" value="F:GTPase activity"/>
    <property type="evidence" value="ECO:0007669"/>
    <property type="project" value="InterPro"/>
</dbReference>
<dbReference type="GO" id="GO:0005886">
    <property type="term" value="C:plasma membrane"/>
    <property type="evidence" value="ECO:0007669"/>
    <property type="project" value="TreeGrafter"/>
</dbReference>
<dbReference type="CDD" id="cd00882">
    <property type="entry name" value="Ras_like_GTPase"/>
    <property type="match status" value="1"/>
</dbReference>
<dbReference type="STRING" id="97331.A0A436ZTG8"/>
<protein>
    <recommendedName>
        <fullName evidence="8">Ras-GEF domain-containing protein</fullName>
    </recommendedName>
</protein>
<dbReference type="VEuPathDB" id="FungiDB:DFL_006679"/>
<evidence type="ECO:0000256" key="1">
    <source>
        <dbReference type="ARBA" id="ARBA00022658"/>
    </source>
</evidence>
<feature type="region of interest" description="Disordered" evidence="3">
    <location>
        <begin position="155"/>
        <end position="179"/>
    </location>
</feature>
<dbReference type="GeneID" id="93588990"/>
<dbReference type="SUPFAM" id="SSF52540">
    <property type="entry name" value="P-loop containing nucleoside triphosphate hydrolases"/>
    <property type="match status" value="1"/>
</dbReference>
<dbReference type="GO" id="GO:0005525">
    <property type="term" value="F:GTP binding"/>
    <property type="evidence" value="ECO:0007669"/>
    <property type="project" value="InterPro"/>
</dbReference>
<feature type="region of interest" description="Disordered" evidence="3">
    <location>
        <begin position="252"/>
        <end position="287"/>
    </location>
</feature>
<evidence type="ECO:0008006" key="8">
    <source>
        <dbReference type="Google" id="ProtNLM"/>
    </source>
</evidence>
<evidence type="ECO:0000256" key="3">
    <source>
        <dbReference type="SAM" id="MobiDB-lite"/>
    </source>
</evidence>
<dbReference type="Gene3D" id="1.10.840.10">
    <property type="entry name" value="Ras guanine-nucleotide exchange factors catalytic domain"/>
    <property type="match status" value="1"/>
</dbReference>
<accession>A0A436ZTG8</accession>
<feature type="domain" description="N-terminal Ras-GEF" evidence="5">
    <location>
        <begin position="686"/>
        <end position="811"/>
    </location>
</feature>
<dbReference type="GO" id="GO:0007265">
    <property type="term" value="P:Ras protein signal transduction"/>
    <property type="evidence" value="ECO:0007669"/>
    <property type="project" value="TreeGrafter"/>
</dbReference>
<organism evidence="6 7">
    <name type="scientific">Arthrobotrys flagrans</name>
    <name type="common">Nematode-trapping fungus</name>
    <name type="synonym">Trichothecium flagrans</name>
    <dbReference type="NCBI Taxonomy" id="97331"/>
    <lineage>
        <taxon>Eukaryota</taxon>
        <taxon>Fungi</taxon>
        <taxon>Dikarya</taxon>
        <taxon>Ascomycota</taxon>
        <taxon>Pezizomycotina</taxon>
        <taxon>Orbiliomycetes</taxon>
        <taxon>Orbiliales</taxon>
        <taxon>Orbiliaceae</taxon>
        <taxon>Arthrobotrys</taxon>
    </lineage>
</organism>
<dbReference type="InterPro" id="IPR036964">
    <property type="entry name" value="RASGEF_cat_dom_sf"/>
</dbReference>
<feature type="domain" description="Ras-GEF" evidence="4">
    <location>
        <begin position="943"/>
        <end position="1187"/>
    </location>
</feature>
<dbReference type="PROSITE" id="PS50212">
    <property type="entry name" value="RASGEF_NTER"/>
    <property type="match status" value="1"/>
</dbReference>
<evidence type="ECO:0000259" key="4">
    <source>
        <dbReference type="PROSITE" id="PS50009"/>
    </source>
</evidence>
<feature type="compositionally biased region" description="Acidic residues" evidence="3">
    <location>
        <begin position="262"/>
        <end position="273"/>
    </location>
</feature>
<dbReference type="Pfam" id="PF00617">
    <property type="entry name" value="RasGEF"/>
    <property type="match status" value="1"/>
</dbReference>
<dbReference type="InterPro" id="IPR023578">
    <property type="entry name" value="Ras_GEF_dom_sf"/>
</dbReference>
<dbReference type="EMBL" id="SAEB01000009">
    <property type="protein sequence ID" value="RVD82247.1"/>
    <property type="molecule type" value="Genomic_DNA"/>
</dbReference>
<dbReference type="InterPro" id="IPR001806">
    <property type="entry name" value="Small_GTPase"/>
</dbReference>
<feature type="compositionally biased region" description="Polar residues" evidence="3">
    <location>
        <begin position="580"/>
        <end position="606"/>
    </location>
</feature>
<dbReference type="Proteomes" id="UP000283090">
    <property type="component" value="Unassembled WGS sequence"/>
</dbReference>
<sequence length="1203" mass="134638">MFRESAFWNGSLTRRLELHHPYLIHTTYVRFVTFNLLSIVLLNPHKHRQHRFSFGVQLEPAFQPTFGRTKATRYAVTPKPDYQPIRCSVSSRHLDSILFKGDHQSKMITAAGAGASFCLATPARLRPQNQRNPRVLGTGQASQTTLGTYNLQRTQSAASNYSQSPNSTYAPSINSPTRTDRIPEVTEISKSRPFFPAPLSPPISHPVFRNPSFSASSAALYHDALLQEDGLLRPKSPGSLYSYNTTSSDATARQFSSISESLEPEELSDDDGEISPTSPAAPRQFPPCMASPLPGVMSRVHNSQLDLQAFNSNSGDLLVFQTSDSPTSPDDAHRISDTMTYSLDQSSQEICIVVLGVENSGKSTFIQKYNGPKRTPINGVSQRVYRYGDLRYVVRLVEMDLSALDIRSSNFTWPSLHDGTEIMTADGILVIFDVNDRTSLDKIPDVTDFFFKAEIPTILVASKCDSPIQMRDLQPEAVEALKHTLGVEVVETSSSDGGQSQKRCVSLMLSNIIQRKAEVKAATQANERRRTNSGYSARSVSPFSDPKPNHGRASSELSISISKTRDIPEGGKGHHGRATRSLSASSGMLLSQSRTSHSTPNSPMSNIRAYTQDFNPSFGRETANEDDFSYLNADHAAYDSVAANFLRSKSTSAASPHVLQGKPEHSSSLSEVMFDRDQALQRINSSSGEYNGVAWEDLVDRLLAYPMSRADQDFATVMLCFFRKFAAPVDLLDSILAKFERVNKDEPIILLQMNEKIRILSRLHWWVWECPGDFANADTKQRTIDFARSLEGNRTFAGMAKDIIAILNRPIEDEDQIWGKRDTDSHRFSMPGYMAIHPPSSPTFPMHITQPYLQPNSPPPRNMSIVSTLSFKSGASDDNSLTAYSPVTDRTRKDSYISNASLSPTLDAQAGMMNISSLLDSLPHGQTTPRGIGEQYSIFMELPDEDIAHELTRIDWTMFSRIKPRDFVRHVSVPAAEKERIPSLKYMNKLIVHFNRVAYWVASIILERPKAKHRARALEKFMNIAWILRHMNNYNSLGAVIAGVNGLAIHRLTLTRSLVNEAIHKNFMRLELLMGTHKSHFAYRLALENTTTEHIPFIALHRKDLVSADEGNRSFLGDGARINWKKFEIMGDILLTLTNSQSMPHRDLRPNPMTNQLIFDATGTINDDQLMEGFSELYERSVLLEPGNHPQDAQRARRGWFKR</sequence>
<evidence type="ECO:0000256" key="2">
    <source>
        <dbReference type="PROSITE-ProRule" id="PRU00168"/>
    </source>
</evidence>
<proteinExistence type="predicted"/>
<dbReference type="InterPro" id="IPR000651">
    <property type="entry name" value="Ras-like_Gua-exchang_fac_N"/>
</dbReference>
<dbReference type="Gene3D" id="1.20.870.10">
    <property type="entry name" value="Son of sevenless (SoS) protein Chain: S domain 1"/>
    <property type="match status" value="1"/>
</dbReference>
<dbReference type="GO" id="GO:0005085">
    <property type="term" value="F:guanyl-nucleotide exchange factor activity"/>
    <property type="evidence" value="ECO:0007669"/>
    <property type="project" value="UniProtKB-KW"/>
</dbReference>
<feature type="compositionally biased region" description="Polar residues" evidence="3">
    <location>
        <begin position="155"/>
        <end position="177"/>
    </location>
</feature>
<dbReference type="OrthoDB" id="28357at2759"/>
<keyword evidence="7" id="KW-1185">Reference proteome</keyword>
<dbReference type="RefSeq" id="XP_067487791.1">
    <property type="nucleotide sequence ID" value="XM_067636144.1"/>
</dbReference>
<dbReference type="PANTHER" id="PTHR23113:SF348">
    <property type="entry name" value="GUANYL-NUCLEOTIDE EXCHANGE FACTOR RASGEF, PUTATIVE (AFU_ORTHOLOGUE AFUA_1G04700)-RELATED"/>
    <property type="match status" value="1"/>
</dbReference>
<gene>
    <name evidence="6" type="ORF">DFL_006679</name>
</gene>
<feature type="compositionally biased region" description="Polar residues" evidence="3">
    <location>
        <begin position="532"/>
        <end position="542"/>
    </location>
</feature>
<dbReference type="PROSITE" id="PS50009">
    <property type="entry name" value="RASGEF_CAT"/>
    <property type="match status" value="1"/>
</dbReference>
<feature type="region of interest" description="Disordered" evidence="3">
    <location>
        <begin position="520"/>
        <end position="606"/>
    </location>
</feature>